<dbReference type="EMBL" id="FOAF01000001">
    <property type="protein sequence ID" value="SEK90284.1"/>
    <property type="molecule type" value="Genomic_DNA"/>
</dbReference>
<dbReference type="SUPFAM" id="SSF56281">
    <property type="entry name" value="Metallo-hydrolase/oxidoreductase"/>
    <property type="match status" value="1"/>
</dbReference>
<dbReference type="PANTHER" id="PTHR42951">
    <property type="entry name" value="METALLO-BETA-LACTAMASE DOMAIN-CONTAINING"/>
    <property type="match status" value="1"/>
</dbReference>
<dbReference type="OrthoDB" id="9769598at2"/>
<dbReference type="InterPro" id="IPR001279">
    <property type="entry name" value="Metallo-B-lactamas"/>
</dbReference>
<dbReference type="CDD" id="cd16276">
    <property type="entry name" value="metallo-hydrolase-like_MBL-fold"/>
    <property type="match status" value="1"/>
</dbReference>
<name>A0A1H7KUP6_OLID1</name>
<dbReference type="Proteomes" id="UP000199421">
    <property type="component" value="Unassembled WGS sequence"/>
</dbReference>
<sequence>MKHSQIEEKQGKQGDFFHTKHGFEKADWHQHAPSPQQFQPAYLSSPEFIKNGYHCEELRDGFYWVTSGGYDAAFLVTDKGVIAIDAPPILGENMLAAIEAATNKPIVKVIYSHWHSDHIGAAAMYGPNVEIIAHEITKELLTRFPDPLRPVPNTTFSDSYLVELGGEKLELSYKGANHCPGNIFIYAPKQKALIKIDIVSPGSCTFMHCDASENISGWIDAHKQILEFDFDFLVGGHITRWGTREDVQTSLEYFEDMLSFAQEALKEFCTPVGAAVFFSTAPADQYSVSTENWINSMVNYVTDKVLSKITSNGQKWEERLAGVTTNTKYHAYTIVESTRTERSHWGYQKRGTGGTNYFV</sequence>
<protein>
    <submittedName>
        <fullName evidence="2">Glyoxylase, beta-lactamase superfamily II</fullName>
    </submittedName>
</protein>
<accession>A0A1H7KUP6</accession>
<reference evidence="3" key="1">
    <citation type="submission" date="2016-10" db="EMBL/GenBank/DDBJ databases">
        <authorList>
            <person name="Varghese N."/>
            <person name="Submissions S."/>
        </authorList>
    </citation>
    <scope>NUCLEOTIDE SEQUENCE [LARGE SCALE GENOMIC DNA]</scope>
    <source>
        <strain evidence="3">DSM 18733</strain>
    </source>
</reference>
<keyword evidence="3" id="KW-1185">Reference proteome</keyword>
<dbReference type="InterPro" id="IPR036866">
    <property type="entry name" value="RibonucZ/Hydroxyglut_hydro"/>
</dbReference>
<dbReference type="AlphaFoldDB" id="A0A1H7KUP6"/>
<gene>
    <name evidence="2" type="ORF">SAMN05661044_01464</name>
</gene>
<dbReference type="RefSeq" id="WP_093321089.1">
    <property type="nucleotide sequence ID" value="NZ_FOAF01000001.1"/>
</dbReference>
<organism evidence="2 3">
    <name type="scientific">Olivibacter domesticus</name>
    <name type="common">Pseudosphingobacterium domesticum</name>
    <dbReference type="NCBI Taxonomy" id="407022"/>
    <lineage>
        <taxon>Bacteria</taxon>
        <taxon>Pseudomonadati</taxon>
        <taxon>Bacteroidota</taxon>
        <taxon>Sphingobacteriia</taxon>
        <taxon>Sphingobacteriales</taxon>
        <taxon>Sphingobacteriaceae</taxon>
        <taxon>Olivibacter</taxon>
    </lineage>
</organism>
<dbReference type="STRING" id="407022.SAMN05661044_01464"/>
<evidence type="ECO:0000259" key="1">
    <source>
        <dbReference type="SMART" id="SM00849"/>
    </source>
</evidence>
<proteinExistence type="predicted"/>
<dbReference type="PANTHER" id="PTHR42951:SF22">
    <property type="entry name" value="METALLO BETA-LACTAMASE SUPERFAMILY LIPOPROTEIN"/>
    <property type="match status" value="1"/>
</dbReference>
<evidence type="ECO:0000313" key="3">
    <source>
        <dbReference type="Proteomes" id="UP000199421"/>
    </source>
</evidence>
<feature type="domain" description="Metallo-beta-lactamase" evidence="1">
    <location>
        <begin position="69"/>
        <end position="237"/>
    </location>
</feature>
<evidence type="ECO:0000313" key="2">
    <source>
        <dbReference type="EMBL" id="SEK90284.1"/>
    </source>
</evidence>
<dbReference type="Gene3D" id="3.60.15.10">
    <property type="entry name" value="Ribonuclease Z/Hydroxyacylglutathione hydrolase-like"/>
    <property type="match status" value="1"/>
</dbReference>
<dbReference type="Pfam" id="PF00753">
    <property type="entry name" value="Lactamase_B"/>
    <property type="match status" value="1"/>
</dbReference>
<dbReference type="SMART" id="SM00849">
    <property type="entry name" value="Lactamase_B"/>
    <property type="match status" value="1"/>
</dbReference>
<dbReference type="InterPro" id="IPR050855">
    <property type="entry name" value="NDM-1-like"/>
</dbReference>